<reference evidence="1" key="2">
    <citation type="journal article" date="2014" name="ISME J.">
        <title>Microbial stratification in low pH oxic and suboxic macroscopic growths along an acid mine drainage.</title>
        <authorList>
            <person name="Mendez-Garcia C."/>
            <person name="Mesa V."/>
            <person name="Sprenger R.R."/>
            <person name="Richter M."/>
            <person name="Diez M.S."/>
            <person name="Solano J."/>
            <person name="Bargiela R."/>
            <person name="Golyshina O.V."/>
            <person name="Manteca A."/>
            <person name="Ramos J.L."/>
            <person name="Gallego J.R."/>
            <person name="Llorente I."/>
            <person name="Martins Dos Santos V.A."/>
            <person name="Jensen O.N."/>
            <person name="Pelaez A.I."/>
            <person name="Sanchez J."/>
            <person name="Ferrer M."/>
        </authorList>
    </citation>
    <scope>NUCLEOTIDE SEQUENCE</scope>
</reference>
<dbReference type="AlphaFoldDB" id="T0ZLA2"/>
<dbReference type="EMBL" id="AUZX01015266">
    <property type="protein sequence ID" value="EQD29504.1"/>
    <property type="molecule type" value="Genomic_DNA"/>
</dbReference>
<reference evidence="1" key="1">
    <citation type="submission" date="2013-08" db="EMBL/GenBank/DDBJ databases">
        <authorList>
            <person name="Mendez C."/>
            <person name="Richter M."/>
            <person name="Ferrer M."/>
            <person name="Sanchez J."/>
        </authorList>
    </citation>
    <scope>NUCLEOTIDE SEQUENCE</scope>
</reference>
<proteinExistence type="predicted"/>
<sequence>WVVSFVLRMFPYEPIAAELGKRGLVTEKLAGATSCSGAFATSRNSPTV</sequence>
<accession>T0ZLA2</accession>
<evidence type="ECO:0000313" key="1">
    <source>
        <dbReference type="EMBL" id="EQD29504.1"/>
    </source>
</evidence>
<gene>
    <name evidence="1" type="ORF">B1A_20680</name>
</gene>
<organism evidence="1">
    <name type="scientific">mine drainage metagenome</name>
    <dbReference type="NCBI Taxonomy" id="410659"/>
    <lineage>
        <taxon>unclassified sequences</taxon>
        <taxon>metagenomes</taxon>
        <taxon>ecological metagenomes</taxon>
    </lineage>
</organism>
<feature type="non-terminal residue" evidence="1">
    <location>
        <position position="1"/>
    </location>
</feature>
<comment type="caution">
    <text evidence="1">The sequence shown here is derived from an EMBL/GenBank/DDBJ whole genome shotgun (WGS) entry which is preliminary data.</text>
</comment>
<protein>
    <submittedName>
        <fullName evidence="1">Uncharacterized protein</fullName>
    </submittedName>
</protein>
<name>T0ZLA2_9ZZZZ</name>